<evidence type="ECO:0000256" key="2">
    <source>
        <dbReference type="ARBA" id="ARBA00005272"/>
    </source>
</evidence>
<evidence type="ECO:0000259" key="6">
    <source>
        <dbReference type="Pfam" id="PF07992"/>
    </source>
</evidence>
<name>A0ABM9NIR3_9GAMM</name>
<dbReference type="InterPro" id="IPR036188">
    <property type="entry name" value="FAD/NAD-bd_sf"/>
</dbReference>
<sequence>MSNNDNKPRIVVVGGGAGGLELVTRLGRSLGRRGRAEITLIDSSRTHLWKPLLHEVAAGTLDSHDDELDYLAQASTNHFRFVLGRMNGLDRAGKRVRLAALYNAQGEEVMPERTHPYDLLVLAVGSVCNDFGIPGVAEHCLFLDTTEQAQQFQNHLLEAYFHAHALGGPQQPGQLDVAIVGGGATGIELSAQLHQATRLLSAYGLDQVKPSDIKIHLIEASPRLLPGLPERLSKATLAQLESLGIEVRLGERVTRVSREGIVTHTGRFIPAALKVWAAGIKAPEFLRDLDGLESNPINQLVVRPTLQTTRDDCIFAIGDCAACPWPEKQTTVPPRAQSAHQMANLVFRNLHRRLDGKPLLEFRYRDYGSLVSLGKYSTVGNLMGNLLGSVMIEGWIARLVYLTLYKRHQLALFGLPRVSLLLLAGFFRRRLRPKIKLH</sequence>
<keyword evidence="8" id="KW-1185">Reference proteome</keyword>
<dbReference type="PANTHER" id="PTHR42913">
    <property type="entry name" value="APOPTOSIS-INDUCING FACTOR 1"/>
    <property type="match status" value="1"/>
</dbReference>
<dbReference type="RefSeq" id="WP_348757103.1">
    <property type="nucleotide sequence ID" value="NZ_OZ026884.1"/>
</dbReference>
<dbReference type="InterPro" id="IPR051169">
    <property type="entry name" value="NADH-Q_oxidoreductase"/>
</dbReference>
<protein>
    <submittedName>
        <fullName evidence="7">NADH:quinone oxidoreductase II</fullName>
        <ecNumber evidence="7">1.16.1.-</ecNumber>
        <ecNumber evidence="7">1.6.5.9</ecNumber>
    </submittedName>
</protein>
<reference evidence="7 8" key="1">
    <citation type="submission" date="2024-04" db="EMBL/GenBank/DDBJ databases">
        <authorList>
            <person name="Cremers G."/>
        </authorList>
    </citation>
    <scope>NUCLEOTIDE SEQUENCE [LARGE SCALE GENOMIC DNA]</scope>
    <source>
        <strain evidence="7">MeCH1-AG</strain>
    </source>
</reference>
<comment type="cofactor">
    <cofactor evidence="1">
        <name>FAD</name>
        <dbReference type="ChEBI" id="CHEBI:57692"/>
    </cofactor>
</comment>
<dbReference type="InterPro" id="IPR023753">
    <property type="entry name" value="FAD/NAD-binding_dom"/>
</dbReference>
<keyword evidence="5 7" id="KW-0560">Oxidoreductase</keyword>
<dbReference type="Pfam" id="PF07992">
    <property type="entry name" value="Pyr_redox_2"/>
    <property type="match status" value="1"/>
</dbReference>
<dbReference type="EMBL" id="OZ026884">
    <property type="protein sequence ID" value="CAL1240509.1"/>
    <property type="molecule type" value="Genomic_DNA"/>
</dbReference>
<keyword evidence="3" id="KW-0285">Flavoprotein</keyword>
<keyword evidence="4" id="KW-0274">FAD</keyword>
<dbReference type="GO" id="GO:0050136">
    <property type="term" value="F:NADH dehydrogenase (quinone) (non-electrogenic) activity"/>
    <property type="evidence" value="ECO:0007669"/>
    <property type="project" value="UniProtKB-EC"/>
</dbReference>
<dbReference type="Proteomes" id="UP001497493">
    <property type="component" value="Chromosome"/>
</dbReference>
<accession>A0ABM9NIR3</accession>
<dbReference type="PRINTS" id="PR00368">
    <property type="entry name" value="FADPNR"/>
</dbReference>
<dbReference type="Gene3D" id="3.50.50.100">
    <property type="match status" value="1"/>
</dbReference>
<evidence type="ECO:0000256" key="5">
    <source>
        <dbReference type="ARBA" id="ARBA00023002"/>
    </source>
</evidence>
<dbReference type="EC" id="1.6.5.9" evidence="7"/>
<evidence type="ECO:0000256" key="3">
    <source>
        <dbReference type="ARBA" id="ARBA00022630"/>
    </source>
</evidence>
<gene>
    <name evidence="7" type="primary">ndh</name>
    <name evidence="7" type="ORF">MECH1_V1_1733</name>
</gene>
<feature type="domain" description="FAD/NAD(P)-binding" evidence="6">
    <location>
        <begin position="9"/>
        <end position="343"/>
    </location>
</feature>
<dbReference type="PANTHER" id="PTHR42913:SF3">
    <property type="entry name" value="64 KDA MITOCHONDRIAL NADH DEHYDROGENASE (EUROFUNG)"/>
    <property type="match status" value="1"/>
</dbReference>
<organism evidence="7 8">
    <name type="scientific">Candidatus Methylocalor cossyra</name>
    <dbReference type="NCBI Taxonomy" id="3108543"/>
    <lineage>
        <taxon>Bacteria</taxon>
        <taxon>Pseudomonadati</taxon>
        <taxon>Pseudomonadota</taxon>
        <taxon>Gammaproteobacteria</taxon>
        <taxon>Methylococcales</taxon>
        <taxon>Methylococcaceae</taxon>
        <taxon>Candidatus Methylocalor</taxon>
    </lineage>
</organism>
<evidence type="ECO:0000256" key="4">
    <source>
        <dbReference type="ARBA" id="ARBA00022827"/>
    </source>
</evidence>
<evidence type="ECO:0000313" key="7">
    <source>
        <dbReference type="EMBL" id="CAL1240509.1"/>
    </source>
</evidence>
<evidence type="ECO:0000313" key="8">
    <source>
        <dbReference type="Proteomes" id="UP001497493"/>
    </source>
</evidence>
<dbReference type="EC" id="1.16.1.-" evidence="7"/>
<evidence type="ECO:0000256" key="1">
    <source>
        <dbReference type="ARBA" id="ARBA00001974"/>
    </source>
</evidence>
<dbReference type="PRINTS" id="PR00411">
    <property type="entry name" value="PNDRDTASEI"/>
</dbReference>
<comment type="similarity">
    <text evidence="2">Belongs to the NADH dehydrogenase family.</text>
</comment>
<dbReference type="SUPFAM" id="SSF51905">
    <property type="entry name" value="FAD/NAD(P)-binding domain"/>
    <property type="match status" value="1"/>
</dbReference>
<proteinExistence type="inferred from homology"/>